<keyword evidence="1" id="KW-0479">Metal-binding</keyword>
<dbReference type="GO" id="GO:0000981">
    <property type="term" value="F:DNA-binding transcription factor activity, RNA polymerase II-specific"/>
    <property type="evidence" value="ECO:0007669"/>
    <property type="project" value="TreeGrafter"/>
</dbReference>
<keyword evidence="2" id="KW-0677">Repeat</keyword>
<dbReference type="EMBL" id="LR902731">
    <property type="protein sequence ID" value="CAD7251011.1"/>
    <property type="molecule type" value="Genomic_DNA"/>
</dbReference>
<evidence type="ECO:0000256" key="5">
    <source>
        <dbReference type="ARBA" id="ARBA00023242"/>
    </source>
</evidence>
<evidence type="ECO:0000256" key="4">
    <source>
        <dbReference type="ARBA" id="ARBA00022833"/>
    </source>
</evidence>
<dbReference type="PROSITE" id="PS00028">
    <property type="entry name" value="ZINC_FINGER_C2H2_1"/>
    <property type="match status" value="1"/>
</dbReference>
<dbReference type="GO" id="GO:0008270">
    <property type="term" value="F:zinc ion binding"/>
    <property type="evidence" value="ECO:0007669"/>
    <property type="project" value="UniProtKB-KW"/>
</dbReference>
<dbReference type="SUPFAM" id="SSF57667">
    <property type="entry name" value="beta-beta-alpha zinc fingers"/>
    <property type="match status" value="1"/>
</dbReference>
<keyword evidence="3 6" id="KW-0863">Zinc-finger</keyword>
<dbReference type="PANTHER" id="PTHR23235:SF142">
    <property type="entry name" value="ZINC FINGER PROTEIN 384"/>
    <property type="match status" value="1"/>
</dbReference>
<dbReference type="Pfam" id="PF00096">
    <property type="entry name" value="zf-C2H2"/>
    <property type="match status" value="1"/>
</dbReference>
<evidence type="ECO:0000259" key="7">
    <source>
        <dbReference type="PROSITE" id="PS50157"/>
    </source>
</evidence>
<keyword evidence="4" id="KW-0862">Zinc</keyword>
<gene>
    <name evidence="8" type="ORF">DSTB1V02_LOCUS10779</name>
</gene>
<evidence type="ECO:0000313" key="9">
    <source>
        <dbReference type="Proteomes" id="UP000677054"/>
    </source>
</evidence>
<proteinExistence type="predicted"/>
<dbReference type="FunFam" id="3.30.160.60:FF:002343">
    <property type="entry name" value="Zinc finger protein 33A"/>
    <property type="match status" value="1"/>
</dbReference>
<dbReference type="InterPro" id="IPR013087">
    <property type="entry name" value="Znf_C2H2_type"/>
</dbReference>
<evidence type="ECO:0000256" key="3">
    <source>
        <dbReference type="ARBA" id="ARBA00022771"/>
    </source>
</evidence>
<dbReference type="AlphaFoldDB" id="A0A7R9FQD4"/>
<dbReference type="GO" id="GO:0000978">
    <property type="term" value="F:RNA polymerase II cis-regulatory region sequence-specific DNA binding"/>
    <property type="evidence" value="ECO:0007669"/>
    <property type="project" value="TreeGrafter"/>
</dbReference>
<dbReference type="PANTHER" id="PTHR23235">
    <property type="entry name" value="KRUEPPEL-LIKE TRANSCRIPTION FACTOR"/>
    <property type="match status" value="1"/>
</dbReference>
<dbReference type="InterPro" id="IPR036236">
    <property type="entry name" value="Znf_C2H2_sf"/>
</dbReference>
<feature type="domain" description="C2H2-type" evidence="7">
    <location>
        <begin position="21"/>
        <end position="48"/>
    </location>
</feature>
<evidence type="ECO:0000313" key="8">
    <source>
        <dbReference type="EMBL" id="CAD7251011.1"/>
    </source>
</evidence>
<keyword evidence="9" id="KW-1185">Reference proteome</keyword>
<dbReference type="Gene3D" id="3.30.160.60">
    <property type="entry name" value="Classic Zinc Finger"/>
    <property type="match status" value="2"/>
</dbReference>
<dbReference type="EMBL" id="CAJPEV010003214">
    <property type="protein sequence ID" value="CAG0899232.1"/>
    <property type="molecule type" value="Genomic_DNA"/>
</dbReference>
<name>A0A7R9FQD4_9CRUS</name>
<dbReference type="Proteomes" id="UP000677054">
    <property type="component" value="Unassembled WGS sequence"/>
</dbReference>
<dbReference type="OrthoDB" id="6376466at2759"/>
<protein>
    <recommendedName>
        <fullName evidence="7">C2H2-type domain-containing protein</fullName>
    </recommendedName>
</protein>
<evidence type="ECO:0000256" key="6">
    <source>
        <dbReference type="PROSITE-ProRule" id="PRU00042"/>
    </source>
</evidence>
<dbReference type="PROSITE" id="PS50157">
    <property type="entry name" value="ZINC_FINGER_C2H2_2"/>
    <property type="match status" value="2"/>
</dbReference>
<organism evidence="8">
    <name type="scientific">Darwinula stevensoni</name>
    <dbReference type="NCBI Taxonomy" id="69355"/>
    <lineage>
        <taxon>Eukaryota</taxon>
        <taxon>Metazoa</taxon>
        <taxon>Ecdysozoa</taxon>
        <taxon>Arthropoda</taxon>
        <taxon>Crustacea</taxon>
        <taxon>Oligostraca</taxon>
        <taxon>Ostracoda</taxon>
        <taxon>Podocopa</taxon>
        <taxon>Podocopida</taxon>
        <taxon>Darwinulocopina</taxon>
        <taxon>Darwinuloidea</taxon>
        <taxon>Darwinulidae</taxon>
        <taxon>Darwinula</taxon>
    </lineage>
</organism>
<reference evidence="8" key="1">
    <citation type="submission" date="2020-11" db="EMBL/GenBank/DDBJ databases">
        <authorList>
            <person name="Tran Van P."/>
        </authorList>
    </citation>
    <scope>NUCLEOTIDE SEQUENCE</scope>
</reference>
<sequence length="77" mass="9165">TVAADMEYLWHGKTWENKRLHFCGLCDYRSDKRLHVIRHVRTHTGAKPYSCQECGRSFSQKTNLTRHRSSHMISYLK</sequence>
<evidence type="ECO:0000256" key="2">
    <source>
        <dbReference type="ARBA" id="ARBA00022737"/>
    </source>
</evidence>
<dbReference type="SMART" id="SM00355">
    <property type="entry name" value="ZnF_C2H2"/>
    <property type="match status" value="2"/>
</dbReference>
<feature type="non-terminal residue" evidence="8">
    <location>
        <position position="1"/>
    </location>
</feature>
<accession>A0A7R9FQD4</accession>
<feature type="domain" description="C2H2-type" evidence="7">
    <location>
        <begin position="49"/>
        <end position="71"/>
    </location>
</feature>
<evidence type="ECO:0000256" key="1">
    <source>
        <dbReference type="ARBA" id="ARBA00022723"/>
    </source>
</evidence>
<keyword evidence="5" id="KW-0539">Nucleus</keyword>